<organism evidence="4 5">
    <name type="scientific">Candidatus Roizmanbacteria bacterium GW2011_GWA2_37_7</name>
    <dbReference type="NCBI Taxonomy" id="1618481"/>
    <lineage>
        <taxon>Bacteria</taxon>
        <taxon>Candidatus Roizmaniibacteriota</taxon>
    </lineage>
</organism>
<evidence type="ECO:0000313" key="5">
    <source>
        <dbReference type="Proteomes" id="UP000034471"/>
    </source>
</evidence>
<sequence>MHDTRSENKAQLQNSFILPAVLLFTAGAITLGAVSANAYFGQGQYHDEMVKKLSEKLGVEESKVEAVFAEMQKEKQQEMRARFEERLKTAVTNGEITEAQKNTIIAKHDELVKKHKTSQEAFQSMTPQERRDSRQAERDELSAWAQSQGIDLKYFAGPKGGHMGVRGGMMNWDN</sequence>
<dbReference type="Proteomes" id="UP000034471">
    <property type="component" value="Unassembled WGS sequence"/>
</dbReference>
<evidence type="ECO:0000256" key="1">
    <source>
        <dbReference type="SAM" id="Coils"/>
    </source>
</evidence>
<keyword evidence="1" id="KW-0175">Coiled coil</keyword>
<feature type="region of interest" description="Disordered" evidence="2">
    <location>
        <begin position="115"/>
        <end position="141"/>
    </location>
</feature>
<dbReference type="STRING" id="1618481.US54_C0025G0011"/>
<dbReference type="EMBL" id="LBTJ01000025">
    <property type="protein sequence ID" value="KKQ37793.1"/>
    <property type="molecule type" value="Genomic_DNA"/>
</dbReference>
<evidence type="ECO:0000256" key="2">
    <source>
        <dbReference type="SAM" id="MobiDB-lite"/>
    </source>
</evidence>
<evidence type="ECO:0000256" key="3">
    <source>
        <dbReference type="SAM" id="Phobius"/>
    </source>
</evidence>
<comment type="caution">
    <text evidence="4">The sequence shown here is derived from an EMBL/GenBank/DDBJ whole genome shotgun (WGS) entry which is preliminary data.</text>
</comment>
<reference evidence="4 5" key="1">
    <citation type="journal article" date="2015" name="Nature">
        <title>rRNA introns, odd ribosomes, and small enigmatic genomes across a large radiation of phyla.</title>
        <authorList>
            <person name="Brown C.T."/>
            <person name="Hug L.A."/>
            <person name="Thomas B.C."/>
            <person name="Sharon I."/>
            <person name="Castelle C.J."/>
            <person name="Singh A."/>
            <person name="Wilkins M.J."/>
            <person name="Williams K.H."/>
            <person name="Banfield J.F."/>
        </authorList>
    </citation>
    <scope>NUCLEOTIDE SEQUENCE [LARGE SCALE GENOMIC DNA]</scope>
</reference>
<feature type="transmembrane region" description="Helical" evidence="3">
    <location>
        <begin position="16"/>
        <end position="40"/>
    </location>
</feature>
<keyword evidence="3" id="KW-1133">Transmembrane helix</keyword>
<keyword evidence="3" id="KW-0472">Membrane</keyword>
<keyword evidence="3" id="KW-0812">Transmembrane</keyword>
<feature type="coiled-coil region" evidence="1">
    <location>
        <begin position="66"/>
        <end position="93"/>
    </location>
</feature>
<accession>A0A0G0H3G4</accession>
<proteinExistence type="predicted"/>
<evidence type="ECO:0000313" key="4">
    <source>
        <dbReference type="EMBL" id="KKQ37793.1"/>
    </source>
</evidence>
<protein>
    <submittedName>
        <fullName evidence="4">Uncharacterized protein</fullName>
    </submittedName>
</protein>
<dbReference type="AlphaFoldDB" id="A0A0G0H3G4"/>
<feature type="compositionally biased region" description="Basic and acidic residues" evidence="2">
    <location>
        <begin position="128"/>
        <end position="141"/>
    </location>
</feature>
<gene>
    <name evidence="4" type="ORF">US54_C0025G0011</name>
</gene>
<name>A0A0G0H3G4_9BACT</name>